<accession>A0A6I3KHB8</accession>
<evidence type="ECO:0008006" key="4">
    <source>
        <dbReference type="Google" id="ProtNLM"/>
    </source>
</evidence>
<evidence type="ECO:0000256" key="1">
    <source>
        <dbReference type="SAM" id="SignalP"/>
    </source>
</evidence>
<organism evidence="2 3">
    <name type="scientific">Hyphomicrobium album</name>
    <dbReference type="NCBI Taxonomy" id="2665159"/>
    <lineage>
        <taxon>Bacteria</taxon>
        <taxon>Pseudomonadati</taxon>
        <taxon>Pseudomonadota</taxon>
        <taxon>Alphaproteobacteria</taxon>
        <taxon>Hyphomicrobiales</taxon>
        <taxon>Hyphomicrobiaceae</taxon>
        <taxon>Hyphomicrobium</taxon>
    </lineage>
</organism>
<dbReference type="Proteomes" id="UP000440694">
    <property type="component" value="Unassembled WGS sequence"/>
</dbReference>
<name>A0A6I3KHB8_9HYPH</name>
<dbReference type="AlphaFoldDB" id="A0A6I3KHB8"/>
<keyword evidence="3" id="KW-1185">Reference proteome</keyword>
<keyword evidence="1" id="KW-0732">Signal</keyword>
<proteinExistence type="predicted"/>
<feature type="signal peptide" evidence="1">
    <location>
        <begin position="1"/>
        <end position="20"/>
    </location>
</feature>
<feature type="chain" id="PRO_5026208203" description="DUF2147 domain-containing protein" evidence="1">
    <location>
        <begin position="21"/>
        <end position="161"/>
    </location>
</feature>
<reference evidence="2 3" key="1">
    <citation type="submission" date="2019-11" db="EMBL/GenBank/DDBJ databases">
        <title>Identification of a novel strain.</title>
        <authorList>
            <person name="Xu Q."/>
            <person name="Wang G."/>
        </authorList>
    </citation>
    <scope>NUCLEOTIDE SEQUENCE [LARGE SCALE GENOMIC DNA]</scope>
    <source>
        <strain evidence="3">xq</strain>
    </source>
</reference>
<dbReference type="EMBL" id="WMBQ01000001">
    <property type="protein sequence ID" value="MTD93062.1"/>
    <property type="molecule type" value="Genomic_DNA"/>
</dbReference>
<evidence type="ECO:0000313" key="2">
    <source>
        <dbReference type="EMBL" id="MTD93062.1"/>
    </source>
</evidence>
<sequence>MRKRILASLCLLALTAPVVAADVKPEQIAGRWSGATYGMQSGARITLDIVACGSAWCGIKVEAGDNCGVTALKLDSVQPLGGPQSDSLQFNGTLELMPGTEPYTVQAWLIPRPDNGVLALQITGDTGGEYRAYRRSFPFQAALARVQDAVCHAPATVSSLR</sequence>
<gene>
    <name evidence="2" type="ORF">GIW81_01795</name>
</gene>
<protein>
    <recommendedName>
        <fullName evidence="4">DUF2147 domain-containing protein</fullName>
    </recommendedName>
</protein>
<dbReference type="RefSeq" id="WP_154737636.1">
    <property type="nucleotide sequence ID" value="NZ_WMBQ01000001.1"/>
</dbReference>
<comment type="caution">
    <text evidence="2">The sequence shown here is derived from an EMBL/GenBank/DDBJ whole genome shotgun (WGS) entry which is preliminary data.</text>
</comment>
<evidence type="ECO:0000313" key="3">
    <source>
        <dbReference type="Proteomes" id="UP000440694"/>
    </source>
</evidence>